<proteinExistence type="predicted"/>
<evidence type="ECO:0000313" key="1">
    <source>
        <dbReference type="EMBL" id="EEZ70720.1"/>
    </source>
</evidence>
<dbReference type="Proteomes" id="UP000003294">
    <property type="component" value="Unassembled WGS sequence"/>
</dbReference>
<evidence type="ECO:0000313" key="2">
    <source>
        <dbReference type="Proteomes" id="UP000003294"/>
    </source>
</evidence>
<gene>
    <name evidence="1" type="ORF">NEICINOT_05170</name>
</gene>
<name>D0W643_NEICI</name>
<dbReference type="EMBL" id="ACDY02000025">
    <property type="protein sequence ID" value="EEZ70720.1"/>
    <property type="molecule type" value="Genomic_DNA"/>
</dbReference>
<comment type="caution">
    <text evidence="1">The sequence shown here is derived from an EMBL/GenBank/DDBJ whole genome shotgun (WGS) entry which is preliminary data.</text>
</comment>
<dbReference type="AlphaFoldDB" id="D0W643"/>
<accession>D0W643</accession>
<reference evidence="1 2" key="1">
    <citation type="submission" date="2009-10" db="EMBL/GenBank/DDBJ databases">
        <authorList>
            <person name="Weinstock G."/>
            <person name="Sodergren E."/>
            <person name="Clifton S."/>
            <person name="Fulton L."/>
            <person name="Fulton B."/>
            <person name="Courtney L."/>
            <person name="Fronick C."/>
            <person name="Harrison M."/>
            <person name="Strong C."/>
            <person name="Farmer C."/>
            <person name="Delahaunty K."/>
            <person name="Markovic C."/>
            <person name="Hall O."/>
            <person name="Minx P."/>
            <person name="Tomlinson C."/>
            <person name="Mitreva M."/>
            <person name="Nelson J."/>
            <person name="Hou S."/>
            <person name="Wollam A."/>
            <person name="Pepin K.H."/>
            <person name="Johnson M."/>
            <person name="Bhonagiri V."/>
            <person name="Nash W.E."/>
            <person name="Warren W."/>
            <person name="Chinwalla A."/>
            <person name="Mardis E.R."/>
            <person name="Wilson R.K."/>
        </authorList>
    </citation>
    <scope>NUCLEOTIDE SEQUENCE [LARGE SCALE GENOMIC DNA]</scope>
    <source>
        <strain evidence="1 2">ATCC 14685</strain>
    </source>
</reference>
<sequence>MIRSFMPSENAHRFNIRYRCRYAFSFENTLPLPDDKFVQFAATVGNT</sequence>
<protein>
    <submittedName>
        <fullName evidence="1">Uncharacterized protein</fullName>
    </submittedName>
</protein>
<dbReference type="STRING" id="546262.NEICINOT_05170"/>
<organism evidence="1 2">
    <name type="scientific">Neisseria cinerea ATCC 14685</name>
    <dbReference type="NCBI Taxonomy" id="546262"/>
    <lineage>
        <taxon>Bacteria</taxon>
        <taxon>Pseudomonadati</taxon>
        <taxon>Pseudomonadota</taxon>
        <taxon>Betaproteobacteria</taxon>
        <taxon>Neisseriales</taxon>
        <taxon>Neisseriaceae</taxon>
        <taxon>Neisseria</taxon>
    </lineage>
</organism>